<sequence length="750" mass="81053">MPIDSIANLRHLSQARGSFVRLEQGTDRLQTTTVRARFWQWSQRSQEKAGNRAAAERVRDSVCAYCGKAEGTRLFNQYIGRKSLEGRAFTGANLSRLLDAAAERNLACLGRGMVATGRRALRPELMAELGRAGVDPDYFVSLVSRGVRLVGNDSWGQQAVAEAERELASVSWAVDAMRGDLDTFQASLPAGAEGVAGVLHCLEGLRAQLDTKRDIMAAQKAQSPFTAGNVRLAFRQIYAACERVIGEHVRQTDKELGSLDPASGTGMRLAERARDLNRLMAAMQDKMADPPGLRGLADGERVPDAVMETFNALPGELGKELHRLLPDLSAGKLAKAIKEAHIQVLNEQDWGVIRRDLQYLGRGGAGVTATSTITPARHIGAVGGQPGPIGREMARHGINGVSCEDRGRPDHALNLARTEIAAGGGTLFRGIRHGINSAYSIKDPAARRAANATRAREIFAAALQSSPKLADVQRRLAADADAVIDLPLLSTSLVTPDVPREIFGTSEKTYLAEQCASWKDACGPDGTCTVNVVLPDGQGRAVKVRPQVLTFNFGVNTGAQGGLQGLIGGWGTSDRYNREAMTLLFGDDMFGGMVATYLARSDISARDRQNVQALRYEIHALWAARGYRMSGADPYRLPARLAMLGHIMGMMPLFNCKSGKDRTGQMDVACKTLALQMHENGGLLPPFDAPRSRMDQQIFQQVAINGGNLEMQRLNTGLAGFKTKGVDGLDALFTDEAREIHRGLSSYVKA</sequence>
<dbReference type="EMBL" id="LT630450">
    <property type="protein sequence ID" value="SFV73969.1"/>
    <property type="molecule type" value="Genomic_DNA"/>
</dbReference>
<reference evidence="7" key="1">
    <citation type="submission" date="2016-10" db="EMBL/GenBank/DDBJ databases">
        <authorList>
            <person name="Wegmann U."/>
        </authorList>
    </citation>
    <scope>NUCLEOTIDE SEQUENCE [LARGE SCALE GENOMIC DNA]</scope>
</reference>
<proteinExistence type="inferred from homology"/>
<dbReference type="Pfam" id="PF05925">
    <property type="entry name" value="IpgD"/>
    <property type="match status" value="1"/>
</dbReference>
<evidence type="ECO:0000313" key="6">
    <source>
        <dbReference type="EMBL" id="SFV73969.1"/>
    </source>
</evidence>
<evidence type="ECO:0000256" key="1">
    <source>
        <dbReference type="ARBA" id="ARBA00004613"/>
    </source>
</evidence>
<dbReference type="GO" id="GO:0005576">
    <property type="term" value="C:extracellular region"/>
    <property type="evidence" value="ECO:0007669"/>
    <property type="project" value="UniProtKB-SubCell"/>
</dbReference>
<evidence type="ECO:0000256" key="3">
    <source>
        <dbReference type="ARBA" id="ARBA00022525"/>
    </source>
</evidence>
<gene>
    <name evidence="6" type="ORF">DESPIGER_2147</name>
</gene>
<comment type="similarity">
    <text evidence="2">Belongs to the phosphatase IpgD/SopB family.</text>
</comment>
<organism evidence="6 7">
    <name type="scientific">Desulfovibrio piger</name>
    <dbReference type="NCBI Taxonomy" id="901"/>
    <lineage>
        <taxon>Bacteria</taxon>
        <taxon>Pseudomonadati</taxon>
        <taxon>Thermodesulfobacteriota</taxon>
        <taxon>Desulfovibrionia</taxon>
        <taxon>Desulfovibrionales</taxon>
        <taxon>Desulfovibrionaceae</taxon>
        <taxon>Desulfovibrio</taxon>
    </lineage>
</organism>
<accession>A0A1K1LGY5</accession>
<evidence type="ECO:0000256" key="4">
    <source>
        <dbReference type="ARBA" id="ARBA00022801"/>
    </source>
</evidence>
<evidence type="ECO:0000256" key="5">
    <source>
        <dbReference type="ARBA" id="ARBA00023026"/>
    </source>
</evidence>
<keyword evidence="5" id="KW-0843">Virulence</keyword>
<dbReference type="InterPro" id="IPR008108">
    <property type="entry name" value="IpgD/SopB"/>
</dbReference>
<dbReference type="Proteomes" id="UP000186323">
    <property type="component" value="Chromosome I"/>
</dbReference>
<keyword evidence="4" id="KW-0378">Hydrolase</keyword>
<evidence type="ECO:0000313" key="7">
    <source>
        <dbReference type="Proteomes" id="UP000186323"/>
    </source>
</evidence>
<dbReference type="KEGG" id="dpg:DESPIGER_2147"/>
<evidence type="ECO:0000256" key="2">
    <source>
        <dbReference type="ARBA" id="ARBA00009007"/>
    </source>
</evidence>
<dbReference type="GO" id="GO:0016791">
    <property type="term" value="F:phosphatase activity"/>
    <property type="evidence" value="ECO:0007669"/>
    <property type="project" value="InterPro"/>
</dbReference>
<dbReference type="OrthoDB" id="22047at2"/>
<keyword evidence="7" id="KW-1185">Reference proteome</keyword>
<comment type="subcellular location">
    <subcellularLocation>
        <location evidence="1">Secreted</location>
    </subcellularLocation>
</comment>
<dbReference type="RefSeq" id="WP_072336405.1">
    <property type="nucleotide sequence ID" value="NZ_DBGALU010000048.1"/>
</dbReference>
<keyword evidence="3" id="KW-0964">Secreted</keyword>
<name>A0A1K1LGY5_9BACT</name>
<dbReference type="AlphaFoldDB" id="A0A1K1LGY5"/>
<protein>
    <submittedName>
        <fullName evidence="6">Putative virulence protein ipgD (Shigella flexneri plasmid pINV)</fullName>
    </submittedName>
</protein>